<dbReference type="Gene3D" id="2.60.40.10">
    <property type="entry name" value="Immunoglobulins"/>
    <property type="match status" value="1"/>
</dbReference>
<evidence type="ECO:0000313" key="1">
    <source>
        <dbReference type="EMBL" id="GAH42167.1"/>
    </source>
</evidence>
<dbReference type="EMBL" id="BARU01015280">
    <property type="protein sequence ID" value="GAH42167.1"/>
    <property type="molecule type" value="Genomic_DNA"/>
</dbReference>
<protein>
    <submittedName>
        <fullName evidence="1">Uncharacterized protein</fullName>
    </submittedName>
</protein>
<dbReference type="AlphaFoldDB" id="X1FB30"/>
<feature type="non-terminal residue" evidence="1">
    <location>
        <position position="110"/>
    </location>
</feature>
<accession>X1FB30</accession>
<organism evidence="1">
    <name type="scientific">marine sediment metagenome</name>
    <dbReference type="NCBI Taxonomy" id="412755"/>
    <lineage>
        <taxon>unclassified sequences</taxon>
        <taxon>metagenomes</taxon>
        <taxon>ecological metagenomes</taxon>
    </lineage>
</organism>
<sequence length="110" mass="11258">TDAPHGSVSFTPNPVVGTLPAMVEMEVSTTGSTPYGTYTVDFGGNDGGFSALGSTTLNVFDAVPESLVLTTPANAAVNVINPPTFEWAASAQAITYTLEVDDDPAFGSID</sequence>
<reference evidence="1" key="1">
    <citation type="journal article" date="2014" name="Front. Microbiol.">
        <title>High frequency of phylogenetically diverse reductive dehalogenase-homologous genes in deep subseafloor sedimentary metagenomes.</title>
        <authorList>
            <person name="Kawai M."/>
            <person name="Futagami T."/>
            <person name="Toyoda A."/>
            <person name="Takaki Y."/>
            <person name="Nishi S."/>
            <person name="Hori S."/>
            <person name="Arai W."/>
            <person name="Tsubouchi T."/>
            <person name="Morono Y."/>
            <person name="Uchiyama I."/>
            <person name="Ito T."/>
            <person name="Fujiyama A."/>
            <person name="Inagaki F."/>
            <person name="Takami H."/>
        </authorList>
    </citation>
    <scope>NUCLEOTIDE SEQUENCE</scope>
    <source>
        <strain evidence="1">Expedition CK06-06</strain>
    </source>
</reference>
<proteinExistence type="predicted"/>
<name>X1FB30_9ZZZZ</name>
<dbReference type="InterPro" id="IPR013783">
    <property type="entry name" value="Ig-like_fold"/>
</dbReference>
<feature type="non-terminal residue" evidence="1">
    <location>
        <position position="1"/>
    </location>
</feature>
<gene>
    <name evidence="1" type="ORF">S03H2_26386</name>
</gene>
<comment type="caution">
    <text evidence="1">The sequence shown here is derived from an EMBL/GenBank/DDBJ whole genome shotgun (WGS) entry which is preliminary data.</text>
</comment>